<reference evidence="2 3" key="1">
    <citation type="journal article" date="2019" name="Philos. Trans. R. Soc. Lond., B, Biol. Sci.">
        <title>Ant behaviour and brain gene expression of defending hosts depend on the ecological success of the intruding social parasite.</title>
        <authorList>
            <person name="Kaur R."/>
            <person name="Stoldt M."/>
            <person name="Jongepier E."/>
            <person name="Feldmeyer B."/>
            <person name="Menzel F."/>
            <person name="Bornberg-Bauer E."/>
            <person name="Foitzik S."/>
        </authorList>
    </citation>
    <scope>NUCLEOTIDE SEQUENCE [LARGE SCALE GENOMIC DNA]</scope>
    <source>
        <tissue evidence="2">Whole body</tissue>
    </source>
</reference>
<proteinExistence type="predicted"/>
<feature type="compositionally biased region" description="Basic and acidic residues" evidence="1">
    <location>
        <begin position="35"/>
        <end position="52"/>
    </location>
</feature>
<accession>A0A4S2KSB4</accession>
<dbReference type="Proteomes" id="UP000310200">
    <property type="component" value="Unassembled WGS sequence"/>
</dbReference>
<sequence>MTSDGHLSTRIPLFSPRNNRLVFARPTRRFRKTRSREGREIKTRMTEGDPRTKSTTLGEDNVMNEMKFGGFPEAIRLNTLGIIVERKKKKKRERIRVMPKGVKA</sequence>
<organism evidence="2 3">
    <name type="scientific">Temnothorax longispinosus</name>
    <dbReference type="NCBI Taxonomy" id="300112"/>
    <lineage>
        <taxon>Eukaryota</taxon>
        <taxon>Metazoa</taxon>
        <taxon>Ecdysozoa</taxon>
        <taxon>Arthropoda</taxon>
        <taxon>Hexapoda</taxon>
        <taxon>Insecta</taxon>
        <taxon>Pterygota</taxon>
        <taxon>Neoptera</taxon>
        <taxon>Endopterygota</taxon>
        <taxon>Hymenoptera</taxon>
        <taxon>Apocrita</taxon>
        <taxon>Aculeata</taxon>
        <taxon>Formicoidea</taxon>
        <taxon>Formicidae</taxon>
        <taxon>Myrmicinae</taxon>
        <taxon>Temnothorax</taxon>
    </lineage>
</organism>
<feature type="region of interest" description="Disordered" evidence="1">
    <location>
        <begin position="30"/>
        <end position="57"/>
    </location>
</feature>
<protein>
    <submittedName>
        <fullName evidence="2">Uncharacterized protein</fullName>
    </submittedName>
</protein>
<gene>
    <name evidence="2" type="ORF">DBV15_09294</name>
</gene>
<evidence type="ECO:0000256" key="1">
    <source>
        <dbReference type="SAM" id="MobiDB-lite"/>
    </source>
</evidence>
<evidence type="ECO:0000313" key="2">
    <source>
        <dbReference type="EMBL" id="TGZ50878.1"/>
    </source>
</evidence>
<dbReference type="EMBL" id="QBLH01001850">
    <property type="protein sequence ID" value="TGZ50878.1"/>
    <property type="molecule type" value="Genomic_DNA"/>
</dbReference>
<keyword evidence="3" id="KW-1185">Reference proteome</keyword>
<dbReference type="AlphaFoldDB" id="A0A4S2KSB4"/>
<name>A0A4S2KSB4_9HYME</name>
<evidence type="ECO:0000313" key="3">
    <source>
        <dbReference type="Proteomes" id="UP000310200"/>
    </source>
</evidence>
<comment type="caution">
    <text evidence="2">The sequence shown here is derived from an EMBL/GenBank/DDBJ whole genome shotgun (WGS) entry which is preliminary data.</text>
</comment>